<evidence type="ECO:0000313" key="2">
    <source>
        <dbReference type="Proteomes" id="UP001060275"/>
    </source>
</evidence>
<dbReference type="AlphaFoldDB" id="A0A9Q4FRV6"/>
<dbReference type="EMBL" id="JAMWDU010000002">
    <property type="protein sequence ID" value="MCP8886240.1"/>
    <property type="molecule type" value="Genomic_DNA"/>
</dbReference>
<dbReference type="Proteomes" id="UP001060275">
    <property type="component" value="Unassembled WGS sequence"/>
</dbReference>
<name>A0A9Q4FRV6_9HYPH</name>
<sequence length="69" mass="7475">MLVLDDDLTRFPVVVINRSGSGLTIELAEPVDLPATFRILVQQAIEPCDLAWQNGKLAGVRLGSPTEIT</sequence>
<reference evidence="1" key="1">
    <citation type="submission" date="2022-06" db="EMBL/GenBank/DDBJ databases">
        <title>Devosia sp. XJ19-45 genome assembly.</title>
        <authorList>
            <person name="Li B."/>
            <person name="Cai M."/>
            <person name="Nie G."/>
            <person name="Li W."/>
        </authorList>
    </citation>
    <scope>NUCLEOTIDE SEQUENCE</scope>
    <source>
        <strain evidence="1">XJ19-45</strain>
    </source>
</reference>
<comment type="caution">
    <text evidence="1">The sequence shown here is derived from an EMBL/GenBank/DDBJ whole genome shotgun (WGS) entry which is preliminary data.</text>
</comment>
<proteinExistence type="predicted"/>
<evidence type="ECO:0008006" key="3">
    <source>
        <dbReference type="Google" id="ProtNLM"/>
    </source>
</evidence>
<dbReference type="RefSeq" id="WP_254674060.1">
    <property type="nucleotide sequence ID" value="NZ_JAMWDU010000002.1"/>
</dbReference>
<accession>A0A9Q4FRV6</accession>
<gene>
    <name evidence="1" type="ORF">NF348_03910</name>
</gene>
<evidence type="ECO:0000313" key="1">
    <source>
        <dbReference type="EMBL" id="MCP8886240.1"/>
    </source>
</evidence>
<organism evidence="1 2">
    <name type="scientific">Devosia ureilytica</name>
    <dbReference type="NCBI Taxonomy" id="2952754"/>
    <lineage>
        <taxon>Bacteria</taxon>
        <taxon>Pseudomonadati</taxon>
        <taxon>Pseudomonadota</taxon>
        <taxon>Alphaproteobacteria</taxon>
        <taxon>Hyphomicrobiales</taxon>
        <taxon>Devosiaceae</taxon>
        <taxon>Devosia</taxon>
    </lineage>
</organism>
<keyword evidence="2" id="KW-1185">Reference proteome</keyword>
<protein>
    <recommendedName>
        <fullName evidence="3">PilZ domain-containing protein</fullName>
    </recommendedName>
</protein>